<proteinExistence type="predicted"/>
<reference evidence="1" key="1">
    <citation type="journal article" date="2014" name="Appl. Environ. Microbiol.">
        <title>Comparative genomic and morphological analysis of Listeria phages isolated from farm environments.</title>
        <authorList>
            <person name="Denes T."/>
            <person name="Vongkamjan K."/>
            <person name="Ackermann H.W."/>
            <person name="Moreno Switt A.I."/>
            <person name="Wiedmann M."/>
            <person name="den Bakker H.C."/>
        </authorList>
    </citation>
    <scope>NUCLEOTIDE SEQUENCE</scope>
</reference>
<name>A0A059T6F8_9CAUD</name>
<sequence>MKLRQATRQEIREGRAFVAPDALFAVTEIGSCGEDISEMELTALADLIELTIAEFKKDKATYEGIGLSTDEFLAMLGYGSEKNRSASVFKVREYFESQNRLAKVYSKRTK</sequence>
<accession>A0A059T6F8</accession>
<evidence type="ECO:0000313" key="1">
    <source>
        <dbReference type="EMBL" id="AHL18964.1"/>
    </source>
</evidence>
<protein>
    <submittedName>
        <fullName evidence="1">Uncharacterized protein</fullName>
    </submittedName>
</protein>
<gene>
    <name evidence="1" type="ORF">LP032_115</name>
</gene>
<organism evidence="1">
    <name type="scientific">Listeria phage LP-032</name>
    <dbReference type="NCBI Taxonomy" id="1173746"/>
    <lineage>
        <taxon>Viruses</taxon>
        <taxon>Duplodnaviria</taxon>
        <taxon>Heunggongvirae</taxon>
        <taxon>Uroviricota</taxon>
        <taxon>Caudoviricetes</taxon>
        <taxon>Homburgvirus</taxon>
        <taxon>Homburgvirus LP26</taxon>
    </lineage>
</organism>
<dbReference type="EMBL" id="KJ094026">
    <property type="protein sequence ID" value="AHL18964.1"/>
    <property type="molecule type" value="Genomic_DNA"/>
</dbReference>